<feature type="domain" description="Class II aldolase/adducin N-terminal" evidence="4">
    <location>
        <begin position="13"/>
        <end position="189"/>
    </location>
</feature>
<dbReference type="AlphaFoldDB" id="A0A2G6E1Z9"/>
<feature type="region of interest" description="Disordered" evidence="3">
    <location>
        <begin position="219"/>
        <end position="255"/>
    </location>
</feature>
<evidence type="ECO:0000313" key="5">
    <source>
        <dbReference type="EMBL" id="PID56070.1"/>
    </source>
</evidence>
<evidence type="ECO:0000313" key="6">
    <source>
        <dbReference type="Proteomes" id="UP000229740"/>
    </source>
</evidence>
<dbReference type="Pfam" id="PF00596">
    <property type="entry name" value="Aldolase_II"/>
    <property type="match status" value="1"/>
</dbReference>
<organism evidence="5 6">
    <name type="scientific">candidate division KSB3 bacterium</name>
    <dbReference type="NCBI Taxonomy" id="2044937"/>
    <lineage>
        <taxon>Bacteria</taxon>
        <taxon>candidate division KSB3</taxon>
    </lineage>
</organism>
<evidence type="ECO:0000256" key="1">
    <source>
        <dbReference type="ARBA" id="ARBA00022723"/>
    </source>
</evidence>
<sequence>MSAAAKSIHEYKVDIVTIGKMMYEQRYIVAGDGNISVRLDNNLILATPTTLCKGMLSTDHIVKIDMEGNVLDGEFRPSSEIKMHLAAYNTRPDIWAVVHAHPPISTGFAVAGIPLDQLILAEMIVNFGSIPLAPYHSPSTTELAESVAEQLKCHDAVLMANHGVMTIGPDLYTSYHRLEMVEQFATISLVAHLLGNMQAFSPQQLQELQAIREQSGIGTQNPYHHQCPVPGRDETYRTDPQAEEAAQPSPMADTDMETLVRVVTDVVTQVLQKR</sequence>
<dbReference type="Proteomes" id="UP000229740">
    <property type="component" value="Unassembled WGS sequence"/>
</dbReference>
<gene>
    <name evidence="5" type="ORF">CSB45_13315</name>
</gene>
<name>A0A2G6E1Z9_9BACT</name>
<dbReference type="GO" id="GO:0019323">
    <property type="term" value="P:pentose catabolic process"/>
    <property type="evidence" value="ECO:0007669"/>
    <property type="project" value="TreeGrafter"/>
</dbReference>
<dbReference type="InterPro" id="IPR050197">
    <property type="entry name" value="Aldolase_class_II_sugar_metab"/>
</dbReference>
<accession>A0A2G6E1Z9</accession>
<dbReference type="SMART" id="SM01007">
    <property type="entry name" value="Aldolase_II"/>
    <property type="match status" value="1"/>
</dbReference>
<dbReference type="SUPFAM" id="SSF53639">
    <property type="entry name" value="AraD/HMP-PK domain-like"/>
    <property type="match status" value="1"/>
</dbReference>
<dbReference type="Gene3D" id="3.40.225.10">
    <property type="entry name" value="Class II aldolase/adducin N-terminal domain"/>
    <property type="match status" value="1"/>
</dbReference>
<dbReference type="PANTHER" id="PTHR22789:SF0">
    <property type="entry name" value="3-OXO-TETRONATE 4-PHOSPHATE DECARBOXYLASE-RELATED"/>
    <property type="match status" value="1"/>
</dbReference>
<evidence type="ECO:0000259" key="4">
    <source>
        <dbReference type="SMART" id="SM01007"/>
    </source>
</evidence>
<keyword evidence="2" id="KW-0456">Lyase</keyword>
<comment type="caution">
    <text evidence="5">The sequence shown here is derived from an EMBL/GenBank/DDBJ whole genome shotgun (WGS) entry which is preliminary data.</text>
</comment>
<protein>
    <recommendedName>
        <fullName evidence="4">Class II aldolase/adducin N-terminal domain-containing protein</fullName>
    </recommendedName>
</protein>
<dbReference type="GO" id="GO:0046872">
    <property type="term" value="F:metal ion binding"/>
    <property type="evidence" value="ECO:0007669"/>
    <property type="project" value="UniProtKB-KW"/>
</dbReference>
<proteinExistence type="predicted"/>
<dbReference type="GO" id="GO:0016832">
    <property type="term" value="F:aldehyde-lyase activity"/>
    <property type="evidence" value="ECO:0007669"/>
    <property type="project" value="TreeGrafter"/>
</dbReference>
<keyword evidence="1" id="KW-0479">Metal-binding</keyword>
<evidence type="ECO:0000256" key="3">
    <source>
        <dbReference type="SAM" id="MobiDB-lite"/>
    </source>
</evidence>
<reference evidence="5 6" key="1">
    <citation type="submission" date="2017-10" db="EMBL/GenBank/DDBJ databases">
        <title>Novel microbial diversity and functional potential in the marine mammal oral microbiome.</title>
        <authorList>
            <person name="Dudek N.K."/>
            <person name="Sun C.L."/>
            <person name="Burstein D."/>
            <person name="Kantor R.S."/>
            <person name="Aliaga Goltsman D.S."/>
            <person name="Bik E.M."/>
            <person name="Thomas B.C."/>
            <person name="Banfield J.F."/>
            <person name="Relman D.A."/>
        </authorList>
    </citation>
    <scope>NUCLEOTIDE SEQUENCE [LARGE SCALE GENOMIC DNA]</scope>
    <source>
        <strain evidence="5">DOLZORAL124_49_17</strain>
    </source>
</reference>
<dbReference type="InterPro" id="IPR036409">
    <property type="entry name" value="Aldolase_II/adducin_N_sf"/>
</dbReference>
<dbReference type="GO" id="GO:0005829">
    <property type="term" value="C:cytosol"/>
    <property type="evidence" value="ECO:0007669"/>
    <property type="project" value="TreeGrafter"/>
</dbReference>
<dbReference type="PANTHER" id="PTHR22789">
    <property type="entry name" value="FUCULOSE PHOSPHATE ALDOLASE"/>
    <property type="match status" value="1"/>
</dbReference>
<dbReference type="InterPro" id="IPR001303">
    <property type="entry name" value="Aldolase_II/adducin_N"/>
</dbReference>
<dbReference type="EMBL" id="PDPS01000039">
    <property type="protein sequence ID" value="PID56070.1"/>
    <property type="molecule type" value="Genomic_DNA"/>
</dbReference>
<evidence type="ECO:0000256" key="2">
    <source>
        <dbReference type="ARBA" id="ARBA00023239"/>
    </source>
</evidence>